<evidence type="ECO:0000313" key="2">
    <source>
        <dbReference type="Proteomes" id="UP000249016"/>
    </source>
</evidence>
<evidence type="ECO:0008006" key="3">
    <source>
        <dbReference type="Google" id="ProtNLM"/>
    </source>
</evidence>
<comment type="caution">
    <text evidence="1">The sequence shown here is derived from an EMBL/GenBank/DDBJ whole genome shotgun (WGS) entry which is preliminary data.</text>
</comment>
<dbReference type="Proteomes" id="UP000249016">
    <property type="component" value="Unassembled WGS sequence"/>
</dbReference>
<evidence type="ECO:0000313" key="1">
    <source>
        <dbReference type="EMBL" id="RAI73597.1"/>
    </source>
</evidence>
<name>A0A327NEP1_9BACT</name>
<gene>
    <name evidence="1" type="ORF">HMF3257_02640</name>
</gene>
<dbReference type="RefSeq" id="WP_111340475.1">
    <property type="nucleotide sequence ID" value="NZ_QLII01000001.1"/>
</dbReference>
<organism evidence="1 2">
    <name type="scientific">Spirosoma telluris</name>
    <dbReference type="NCBI Taxonomy" id="2183553"/>
    <lineage>
        <taxon>Bacteria</taxon>
        <taxon>Pseudomonadati</taxon>
        <taxon>Bacteroidota</taxon>
        <taxon>Cytophagia</taxon>
        <taxon>Cytophagales</taxon>
        <taxon>Cytophagaceae</taxon>
        <taxon>Spirosoma</taxon>
    </lineage>
</organism>
<dbReference type="EMBL" id="QLII01000001">
    <property type="protein sequence ID" value="RAI73597.1"/>
    <property type="molecule type" value="Genomic_DNA"/>
</dbReference>
<accession>A0A327NEP1</accession>
<keyword evidence="2" id="KW-1185">Reference proteome</keyword>
<sequence length="151" mass="16718">MLQDDPIVEKRRALARAALEDAKDKSTDWAYGVPAKGWKCNIFCGDKMRALGMYPKEEGYISAGTWGDENTEIAGWQILKNEPPQAGDIGAYSRSSGTTTGHMGIMNSSTKIIYAGSDYVKTATIQGFNQEAANRGYTITWVYRRFVGFNK</sequence>
<protein>
    <recommendedName>
        <fullName evidence="3">CHAP domain-containing protein</fullName>
    </recommendedName>
</protein>
<reference evidence="1 2" key="1">
    <citation type="submission" date="2018-06" db="EMBL/GenBank/DDBJ databases">
        <title>Spirosoma sp. HMF3257 Genome sequencing and assembly.</title>
        <authorList>
            <person name="Kang H."/>
            <person name="Cha I."/>
            <person name="Kim H."/>
            <person name="Kang J."/>
            <person name="Joh K."/>
        </authorList>
    </citation>
    <scope>NUCLEOTIDE SEQUENCE [LARGE SCALE GENOMIC DNA]</scope>
    <source>
        <strain evidence="1 2">HMF3257</strain>
    </source>
</reference>
<proteinExistence type="predicted"/>
<dbReference type="AlphaFoldDB" id="A0A327NEP1"/>